<reference evidence="2 3" key="1">
    <citation type="submission" date="2011-05" db="EMBL/GenBank/DDBJ databases">
        <title>Complete sequence of Thioalkalimicrobium cyclicum ALM1.</title>
        <authorList>
            <consortium name="US DOE Joint Genome Institute"/>
            <person name="Lucas S."/>
            <person name="Han J."/>
            <person name="Lapidus A."/>
            <person name="Cheng J.-F."/>
            <person name="Goodwin L."/>
            <person name="Pitluck S."/>
            <person name="Peters L."/>
            <person name="Mikhailova N."/>
            <person name="Davenport K."/>
            <person name="Han C."/>
            <person name="Tapia R."/>
            <person name="Land M."/>
            <person name="Hauser L."/>
            <person name="Kyrpides N."/>
            <person name="Ivanova N."/>
            <person name="Pagani I."/>
            <person name="Kappler U."/>
            <person name="Woyke T."/>
        </authorList>
    </citation>
    <scope>NUCLEOTIDE SEQUENCE [LARGE SCALE GENOMIC DNA]</scope>
    <source>
        <strain evidence="3">DSM 14477 / JCM 11371 / ALM1</strain>
    </source>
</reference>
<accession>F6D8M6</accession>
<keyword evidence="3" id="KW-1185">Reference proteome</keyword>
<feature type="chain" id="PRO_5003332999" description="FAD/FMN-containing dehydrogenase" evidence="1">
    <location>
        <begin position="24"/>
        <end position="155"/>
    </location>
</feature>
<proteinExistence type="predicted"/>
<dbReference type="Proteomes" id="UP000009232">
    <property type="component" value="Chromosome"/>
</dbReference>
<organism evidence="2 3">
    <name type="scientific">Thiomicrospira cyclica (strain DSM 14477 / JCM 11371 / ALM1)</name>
    <name type="common">Thioalkalimicrobium cyclicum</name>
    <dbReference type="NCBI Taxonomy" id="717773"/>
    <lineage>
        <taxon>Bacteria</taxon>
        <taxon>Pseudomonadati</taxon>
        <taxon>Pseudomonadota</taxon>
        <taxon>Gammaproteobacteria</taxon>
        <taxon>Thiotrichales</taxon>
        <taxon>Piscirickettsiaceae</taxon>
        <taxon>Thiomicrospira</taxon>
    </lineage>
</organism>
<dbReference type="HOGENOM" id="CLU_120464_1_0_6"/>
<sequence>MKATLFKVVGLSLLLMLAPYAKAQTLNPIQFQDQHGADMALTDTVTWMIFSHHNDGAKLVKAAIDQAGITDFSQYNGLYVADISRMPALVTRLFAMPAMRKYEFNMALDRDGDLTQSLPREEARVTLVKLDNLTIVEQNYVDSVDAILAFINANR</sequence>
<protein>
    <recommendedName>
        <fullName evidence="4">FAD/FMN-containing dehydrogenase</fullName>
    </recommendedName>
</protein>
<evidence type="ECO:0000313" key="2">
    <source>
        <dbReference type="EMBL" id="AEG31877.1"/>
    </source>
</evidence>
<dbReference type="KEGG" id="tcy:Thicy_1110"/>
<dbReference type="RefSeq" id="WP_013835654.1">
    <property type="nucleotide sequence ID" value="NC_015581.1"/>
</dbReference>
<name>F6D8M6_THICA</name>
<gene>
    <name evidence="2" type="ordered locus">Thicy_1110</name>
</gene>
<dbReference type="OrthoDB" id="5786920at2"/>
<evidence type="ECO:0000313" key="3">
    <source>
        <dbReference type="Proteomes" id="UP000009232"/>
    </source>
</evidence>
<evidence type="ECO:0000256" key="1">
    <source>
        <dbReference type="SAM" id="SignalP"/>
    </source>
</evidence>
<keyword evidence="1" id="KW-0732">Signal</keyword>
<dbReference type="AlphaFoldDB" id="F6D8M6"/>
<evidence type="ECO:0008006" key="4">
    <source>
        <dbReference type="Google" id="ProtNLM"/>
    </source>
</evidence>
<dbReference type="eggNOG" id="ENOG50332RW">
    <property type="taxonomic scope" value="Bacteria"/>
</dbReference>
<dbReference type="STRING" id="717773.Thicy_1110"/>
<dbReference type="EMBL" id="CP002776">
    <property type="protein sequence ID" value="AEG31877.1"/>
    <property type="molecule type" value="Genomic_DNA"/>
</dbReference>
<feature type="signal peptide" evidence="1">
    <location>
        <begin position="1"/>
        <end position="23"/>
    </location>
</feature>